<keyword evidence="1" id="KW-0732">Signal</keyword>
<protein>
    <submittedName>
        <fullName evidence="2">Uncharacterized protein</fullName>
    </submittedName>
</protein>
<accession>A0ABY5YK60</accession>
<dbReference type="RefSeq" id="WP_260561761.1">
    <property type="nucleotide sequence ID" value="NZ_BAABEC010000189.1"/>
</dbReference>
<proteinExistence type="predicted"/>
<evidence type="ECO:0000313" key="3">
    <source>
        <dbReference type="Proteomes" id="UP001060261"/>
    </source>
</evidence>
<sequence length="230" mass="24709">MAKVQQGRQKDWCRHLTAAATASLLLGSAQAQFFTPSFQNYQSFAQRSVGYVAATIKPEFTAQAVRQALKPPAIPVKYKYALSRTDFAFKGRPTQQKNCAAMVTKPSDQQQMAQVCLQLFNAAQTIPELRKNNLAAGLTLLISLSLQVQTGAELTSTEIDALQRGLNDVLVDTGVMQGKPGDIQAMYETSVMTGALIIGIAQNGADDGNADLTNTAKTLAAIVLKGMKLN</sequence>
<dbReference type="Proteomes" id="UP001060261">
    <property type="component" value="Chromosome"/>
</dbReference>
<dbReference type="EMBL" id="CP104213">
    <property type="protein sequence ID" value="UWX65505.1"/>
    <property type="molecule type" value="Genomic_DNA"/>
</dbReference>
<feature type="signal peptide" evidence="1">
    <location>
        <begin position="1"/>
        <end position="31"/>
    </location>
</feature>
<evidence type="ECO:0000313" key="2">
    <source>
        <dbReference type="EMBL" id="UWX65505.1"/>
    </source>
</evidence>
<gene>
    <name evidence="2" type="ORF">N0D28_07605</name>
</gene>
<evidence type="ECO:0000256" key="1">
    <source>
        <dbReference type="SAM" id="SignalP"/>
    </source>
</evidence>
<dbReference type="InterPro" id="IPR046505">
    <property type="entry name" value="DUF6683"/>
</dbReference>
<keyword evidence="3" id="KW-1185">Reference proteome</keyword>
<dbReference type="Pfam" id="PF20388">
    <property type="entry name" value="DUF6683"/>
    <property type="match status" value="1"/>
</dbReference>
<feature type="chain" id="PRO_5045779281" evidence="1">
    <location>
        <begin position="32"/>
        <end position="230"/>
    </location>
</feature>
<name>A0ABY5YK60_9DEIO</name>
<organism evidence="2 3">
    <name type="scientific">Deinococcus rubellus</name>
    <dbReference type="NCBI Taxonomy" id="1889240"/>
    <lineage>
        <taxon>Bacteria</taxon>
        <taxon>Thermotogati</taxon>
        <taxon>Deinococcota</taxon>
        <taxon>Deinococci</taxon>
        <taxon>Deinococcales</taxon>
        <taxon>Deinococcaceae</taxon>
        <taxon>Deinococcus</taxon>
    </lineage>
</organism>
<reference evidence="2" key="1">
    <citation type="submission" date="2022-09" db="EMBL/GenBank/DDBJ databases">
        <title>genome sequence of Deinococcus rubellus.</title>
        <authorList>
            <person name="Srinivasan S."/>
        </authorList>
    </citation>
    <scope>NUCLEOTIDE SEQUENCE</scope>
    <source>
        <strain evidence="2">Ant6</strain>
    </source>
</reference>